<dbReference type="EMBL" id="KB007904">
    <property type="protein sequence ID" value="ELR21307.1"/>
    <property type="molecule type" value="Genomic_DNA"/>
</dbReference>
<dbReference type="PROSITE" id="PS50195">
    <property type="entry name" value="PX"/>
    <property type="match status" value="1"/>
</dbReference>
<feature type="compositionally biased region" description="Basic and acidic residues" evidence="1">
    <location>
        <begin position="216"/>
        <end position="230"/>
    </location>
</feature>
<dbReference type="Proteomes" id="UP000011083">
    <property type="component" value="Unassembled WGS sequence"/>
</dbReference>
<dbReference type="InterPro" id="IPR036871">
    <property type="entry name" value="PX_dom_sf"/>
</dbReference>
<accession>L8H7T6</accession>
<dbReference type="Gene3D" id="3.30.1520.10">
    <property type="entry name" value="Phox-like domain"/>
    <property type="match status" value="1"/>
</dbReference>
<reference evidence="4 5" key="1">
    <citation type="journal article" date="2013" name="Genome Biol.">
        <title>Genome of Acanthamoeba castellanii highlights extensive lateral gene transfer and early evolution of tyrosine kinase signaling.</title>
        <authorList>
            <person name="Clarke M."/>
            <person name="Lohan A.J."/>
            <person name="Liu B."/>
            <person name="Lagkouvardos I."/>
            <person name="Roy S."/>
            <person name="Zafar N."/>
            <person name="Bertelli C."/>
            <person name="Schilde C."/>
            <person name="Kianianmomeni A."/>
            <person name="Burglin T.R."/>
            <person name="Frech C."/>
            <person name="Turcotte B."/>
            <person name="Kopec K.O."/>
            <person name="Synnott J.M."/>
            <person name="Choo C."/>
            <person name="Paponov I."/>
            <person name="Finkler A."/>
            <person name="Soon Heng Tan C."/>
            <person name="Hutchins A.P."/>
            <person name="Weinmeier T."/>
            <person name="Rattei T."/>
            <person name="Chu J.S."/>
            <person name="Gimenez G."/>
            <person name="Irimia M."/>
            <person name="Rigden D.J."/>
            <person name="Fitzpatrick D.A."/>
            <person name="Lorenzo-Morales J."/>
            <person name="Bateman A."/>
            <person name="Chiu C.H."/>
            <person name="Tang P."/>
            <person name="Hegemann P."/>
            <person name="Fromm H."/>
            <person name="Raoult D."/>
            <person name="Greub G."/>
            <person name="Miranda-Saavedra D."/>
            <person name="Chen N."/>
            <person name="Nash P."/>
            <person name="Ginger M.L."/>
            <person name="Horn M."/>
            <person name="Schaap P."/>
            <person name="Caler L."/>
            <person name="Loftus B."/>
        </authorList>
    </citation>
    <scope>NUCLEOTIDE SEQUENCE [LARGE SCALE GENOMIC DNA]</scope>
    <source>
        <strain evidence="4 5">Neff</strain>
    </source>
</reference>
<feature type="domain" description="PX" evidence="3">
    <location>
        <begin position="94"/>
        <end position="341"/>
    </location>
</feature>
<feature type="transmembrane region" description="Helical" evidence="2">
    <location>
        <begin position="862"/>
        <end position="885"/>
    </location>
</feature>
<feature type="compositionally biased region" description="Low complexity" evidence="1">
    <location>
        <begin position="201"/>
        <end position="215"/>
    </location>
</feature>
<feature type="transmembrane region" description="Helical" evidence="2">
    <location>
        <begin position="820"/>
        <end position="841"/>
    </location>
</feature>
<dbReference type="RefSeq" id="XP_004345851.1">
    <property type="nucleotide sequence ID" value="XM_004345801.1"/>
</dbReference>
<name>L8H7T6_ACACF</name>
<dbReference type="GO" id="GO:0035091">
    <property type="term" value="F:phosphatidylinositol binding"/>
    <property type="evidence" value="ECO:0007669"/>
    <property type="project" value="InterPro"/>
</dbReference>
<dbReference type="KEGG" id="acan:ACA1_182080"/>
<evidence type="ECO:0000256" key="1">
    <source>
        <dbReference type="SAM" id="MobiDB-lite"/>
    </source>
</evidence>
<feature type="region of interest" description="Disordered" evidence="1">
    <location>
        <begin position="403"/>
        <end position="424"/>
    </location>
</feature>
<proteinExistence type="predicted"/>
<feature type="compositionally biased region" description="Acidic residues" evidence="1">
    <location>
        <begin position="270"/>
        <end position="280"/>
    </location>
</feature>
<evidence type="ECO:0000313" key="5">
    <source>
        <dbReference type="Proteomes" id="UP000011083"/>
    </source>
</evidence>
<dbReference type="GeneID" id="14922196"/>
<dbReference type="CDD" id="cd06093">
    <property type="entry name" value="PX_domain"/>
    <property type="match status" value="1"/>
</dbReference>
<feature type="compositionally biased region" description="Basic and acidic residues" evidence="1">
    <location>
        <begin position="252"/>
        <end position="269"/>
    </location>
</feature>
<feature type="region of interest" description="Disordered" evidence="1">
    <location>
        <begin position="119"/>
        <end position="151"/>
    </location>
</feature>
<feature type="compositionally biased region" description="Basic and acidic residues" evidence="1">
    <location>
        <begin position="508"/>
        <end position="521"/>
    </location>
</feature>
<feature type="compositionally biased region" description="Basic residues" evidence="1">
    <location>
        <begin position="995"/>
        <end position="1007"/>
    </location>
</feature>
<dbReference type="VEuPathDB" id="AmoebaDB:ACA1_182080"/>
<feature type="region of interest" description="Disordered" evidence="1">
    <location>
        <begin position="541"/>
        <end position="571"/>
    </location>
</feature>
<feature type="region of interest" description="Disordered" evidence="1">
    <location>
        <begin position="441"/>
        <end position="462"/>
    </location>
</feature>
<dbReference type="Pfam" id="PF00787">
    <property type="entry name" value="PX"/>
    <property type="match status" value="1"/>
</dbReference>
<evidence type="ECO:0000259" key="3">
    <source>
        <dbReference type="PROSITE" id="PS50195"/>
    </source>
</evidence>
<feature type="region of interest" description="Disordered" evidence="1">
    <location>
        <begin position="500"/>
        <end position="521"/>
    </location>
</feature>
<protein>
    <submittedName>
        <fullName evidence="4">PX domain containing protein</fullName>
    </submittedName>
</protein>
<feature type="compositionally biased region" description="Low complexity" evidence="1">
    <location>
        <begin position="128"/>
        <end position="142"/>
    </location>
</feature>
<evidence type="ECO:0000313" key="4">
    <source>
        <dbReference type="EMBL" id="ELR21307.1"/>
    </source>
</evidence>
<keyword evidence="2" id="KW-1133">Transmembrane helix</keyword>
<gene>
    <name evidence="4" type="ORF">ACA1_182080</name>
</gene>
<dbReference type="InterPro" id="IPR001683">
    <property type="entry name" value="PX_dom"/>
</dbReference>
<feature type="region of interest" description="Disordered" evidence="1">
    <location>
        <begin position="251"/>
        <end position="288"/>
    </location>
</feature>
<organism evidence="4 5">
    <name type="scientific">Acanthamoeba castellanii (strain ATCC 30010 / Neff)</name>
    <dbReference type="NCBI Taxonomy" id="1257118"/>
    <lineage>
        <taxon>Eukaryota</taxon>
        <taxon>Amoebozoa</taxon>
        <taxon>Discosea</taxon>
        <taxon>Longamoebia</taxon>
        <taxon>Centramoebida</taxon>
        <taxon>Acanthamoebidae</taxon>
        <taxon>Acanthamoeba</taxon>
    </lineage>
</organism>
<keyword evidence="2" id="KW-0812">Transmembrane</keyword>
<feature type="compositionally biased region" description="Acidic residues" evidence="1">
    <location>
        <begin position="558"/>
        <end position="568"/>
    </location>
</feature>
<keyword evidence="5" id="KW-1185">Reference proteome</keyword>
<feature type="compositionally biased region" description="Low complexity" evidence="1">
    <location>
        <begin position="584"/>
        <end position="596"/>
    </location>
</feature>
<feature type="region of interest" description="Disordered" evidence="1">
    <location>
        <begin position="584"/>
        <end position="637"/>
    </location>
</feature>
<feature type="region of interest" description="Disordered" evidence="1">
    <location>
        <begin position="986"/>
        <end position="1054"/>
    </location>
</feature>
<evidence type="ECO:0000256" key="2">
    <source>
        <dbReference type="SAM" id="Phobius"/>
    </source>
</evidence>
<dbReference type="SUPFAM" id="SSF64268">
    <property type="entry name" value="PX domain"/>
    <property type="match status" value="1"/>
</dbReference>
<dbReference type="AlphaFoldDB" id="L8H7T6"/>
<sequence length="1054" mass="118290">MGNIASSNDEDFSKTIDFCKQLRLLHFVVNEPKTYSETYSQFQACIGGDEGEGDEAGALKSQHKELARRIEEIDFDEYRLMFSIRRILFSAPFRGSIIGYDLVPVDVDSKSRRVKYVISFDTHEHRPPSSSAPSPCPTESETGGASGGIKSYRTKRSYNEFLQLDERIRNLFSTAKERQDKRQLEEELDRRDRFMRQLEKSGSSSSSSSATTQTSTKEDASSVEERRPSMEEVQLEDDFWIYVKPKHLQKRSSKEMSVEEDKEKEKDEDKGEEEEEEDGYDGLKLPPLPPKQFCWDDASRLAVAETRMPLLEAYLQAVFANAYLTNHEVFLRFLFSPDSFGDDIEVDDENAEVDGAGQQKKRKTSGAEAADAAEAVLTPKTRQRSDYEGAAIVDDYETPAARSSTAVDIRDHPASGKARQTSPRLPKLSGELVIIDDWERAEEEQQEEQEEKANPTTASATEPPAAILQESVEELFGSSPFFSLMDTIKDPARGIIGDEAEQQQQQDPAKEQDPELLPPRDLRDDWSFLCVELAVCKRRHSRRRGGKKAAEAAHGKEGEEEERLEADDRETQRLIERTRTLELKAQARTKQQQQQRPRVRVSCDGLPDGSQQRNLRGRELSGSADGEQADKTRERRRRLVAEDDYEAEDEIEERERHKRVMSRLHEAEEWVNRLDGGRRRSGGKKQRRRWRVTSVESFVLSTGTGELPSALRKCLEKQAKTLMVAHGLASGKTGAIIASKKGAATLLQKSLAILGVTTSREVNLMMAACLQLALSRVLLFLRLNSLEAYLSSRFFIHSSTYLGRVASMSAINSAQLIAKASILGALVAFLVEEIHLFVLFLRVWKVNGEKGLDLRQFIKGTVVNLASNTSAYAGAIAGGTIGTMIEPGGGTIIGSLIGGILCGLLVSFGSDYVYSKYYGEEDEEDAVEMEDFNRALSAEEEMEAEDEQWEQLHLNADLWEDLVAEFEQLDGNEYEADTIDDIRREHEEASAQTRPQKKGGSGRKKRRSGSDAKPSSLATKWGRVMSAARRRRRPSKANTREGTRAQGESSQSPH</sequence>
<dbReference type="SMART" id="SM00312">
    <property type="entry name" value="PX"/>
    <property type="match status" value="1"/>
</dbReference>
<keyword evidence="2" id="KW-0472">Membrane</keyword>
<feature type="transmembrane region" description="Helical" evidence="2">
    <location>
        <begin position="891"/>
        <end position="908"/>
    </location>
</feature>
<feature type="region of interest" description="Disordered" evidence="1">
    <location>
        <begin position="352"/>
        <end position="383"/>
    </location>
</feature>
<feature type="compositionally biased region" description="Acidic residues" evidence="1">
    <location>
        <begin position="441"/>
        <end position="450"/>
    </location>
</feature>
<feature type="region of interest" description="Disordered" evidence="1">
    <location>
        <begin position="197"/>
        <end position="231"/>
    </location>
</feature>
<feature type="compositionally biased region" description="Basic and acidic residues" evidence="1">
    <location>
        <begin position="548"/>
        <end position="557"/>
    </location>
</feature>